<evidence type="ECO:0000313" key="10">
    <source>
        <dbReference type="Proteomes" id="UP000596063"/>
    </source>
</evidence>
<dbReference type="SUPFAM" id="SSF55811">
    <property type="entry name" value="Nudix"/>
    <property type="match status" value="1"/>
</dbReference>
<comment type="similarity">
    <text evidence="3">Belongs to the Nudix hydrolase family. NudK subfamily.</text>
</comment>
<dbReference type="GO" id="GO:0016787">
    <property type="term" value="F:hydrolase activity"/>
    <property type="evidence" value="ECO:0007669"/>
    <property type="project" value="UniProtKB-KW"/>
</dbReference>
<dbReference type="RefSeq" id="WP_198571152.1">
    <property type="nucleotide sequence ID" value="NZ_CP066167.1"/>
</dbReference>
<organism evidence="9 10">
    <name type="scientific">Spongiibacter nanhainus</name>
    <dbReference type="NCBI Taxonomy" id="2794344"/>
    <lineage>
        <taxon>Bacteria</taxon>
        <taxon>Pseudomonadati</taxon>
        <taxon>Pseudomonadota</taxon>
        <taxon>Gammaproteobacteria</taxon>
        <taxon>Cellvibrionales</taxon>
        <taxon>Spongiibacteraceae</taxon>
        <taxon>Spongiibacter</taxon>
    </lineage>
</organism>
<keyword evidence="10" id="KW-1185">Reference proteome</keyword>
<evidence type="ECO:0000256" key="3">
    <source>
        <dbReference type="ARBA" id="ARBA00007275"/>
    </source>
</evidence>
<accession>A0A7T4URC4</accession>
<sequence length="201" mass="21988">MTDRPLKQLGPWQQLSCREVYQNPWLRLEHHEVLTPAGTPGIYGKICFRNTAVGVIPVDKDGHTFLVGQYRYPLEQYSWEIPEGGCPLGTSTAATARRELAEETGLRARCLYRLMSLHTTNSVSDESAEVFLALDLEQGTADTEETEDISVKRVPLGEAMEMVLDGNITDAISVAGLLKLQVMLSAAGGDLDAVVARLATV</sequence>
<evidence type="ECO:0000256" key="7">
    <source>
        <dbReference type="ARBA" id="ARBA00032272"/>
    </source>
</evidence>
<reference evidence="9 10" key="1">
    <citation type="submission" date="2020-12" db="EMBL/GenBank/DDBJ databases">
        <authorList>
            <person name="Shan Y."/>
        </authorList>
    </citation>
    <scope>NUCLEOTIDE SEQUENCE [LARGE SCALE GENOMIC DNA]</scope>
    <source>
        <strain evidence="10">csc3.9</strain>
    </source>
</reference>
<dbReference type="KEGG" id="snan:I6N98_07445"/>
<dbReference type="EMBL" id="CP066167">
    <property type="protein sequence ID" value="QQD19668.1"/>
    <property type="molecule type" value="Genomic_DNA"/>
</dbReference>
<dbReference type="Proteomes" id="UP000596063">
    <property type="component" value="Chromosome"/>
</dbReference>
<comment type="catalytic activity">
    <reaction evidence="1">
        <text>GDP-alpha-D-mannose + H2O = alpha-D-mannose 1-phosphate + GMP + 2 H(+)</text>
        <dbReference type="Rhea" id="RHEA:27978"/>
        <dbReference type="ChEBI" id="CHEBI:15377"/>
        <dbReference type="ChEBI" id="CHEBI:15378"/>
        <dbReference type="ChEBI" id="CHEBI:57527"/>
        <dbReference type="ChEBI" id="CHEBI:58115"/>
        <dbReference type="ChEBI" id="CHEBI:58409"/>
    </reaction>
</comment>
<dbReference type="PANTHER" id="PTHR11839">
    <property type="entry name" value="UDP/ADP-SUGAR PYROPHOSPHATASE"/>
    <property type="match status" value="1"/>
</dbReference>
<evidence type="ECO:0000313" key="9">
    <source>
        <dbReference type="EMBL" id="QQD19668.1"/>
    </source>
</evidence>
<dbReference type="CDD" id="cd24161">
    <property type="entry name" value="NUDIX_ADPRase_Ndx2"/>
    <property type="match status" value="1"/>
</dbReference>
<evidence type="ECO:0000259" key="8">
    <source>
        <dbReference type="PROSITE" id="PS51462"/>
    </source>
</evidence>
<dbReference type="AlphaFoldDB" id="A0A7T4URC4"/>
<dbReference type="PROSITE" id="PS51462">
    <property type="entry name" value="NUDIX"/>
    <property type="match status" value="1"/>
</dbReference>
<dbReference type="InterPro" id="IPR015797">
    <property type="entry name" value="NUDIX_hydrolase-like_dom_sf"/>
</dbReference>
<protein>
    <recommendedName>
        <fullName evidence="4">GDP-mannose pyrophosphatase</fullName>
    </recommendedName>
    <alternativeName>
        <fullName evidence="6">GDP-mannose hydrolase</fullName>
    </alternativeName>
    <alternativeName>
        <fullName evidence="7">GDPMK</fullName>
    </alternativeName>
</protein>
<dbReference type="GO" id="GO:0005829">
    <property type="term" value="C:cytosol"/>
    <property type="evidence" value="ECO:0007669"/>
    <property type="project" value="TreeGrafter"/>
</dbReference>
<name>A0A7T4URC4_9GAMM</name>
<dbReference type="Gene3D" id="3.90.79.10">
    <property type="entry name" value="Nucleoside Triphosphate Pyrophosphohydrolase"/>
    <property type="match status" value="1"/>
</dbReference>
<evidence type="ECO:0000256" key="4">
    <source>
        <dbReference type="ARBA" id="ARBA00016377"/>
    </source>
</evidence>
<gene>
    <name evidence="9" type="ORF">I6N98_07445</name>
</gene>
<comment type="cofactor">
    <cofactor evidence="2">
        <name>Mg(2+)</name>
        <dbReference type="ChEBI" id="CHEBI:18420"/>
    </cofactor>
</comment>
<proteinExistence type="inferred from homology"/>
<evidence type="ECO:0000256" key="6">
    <source>
        <dbReference type="ARBA" id="ARBA00032162"/>
    </source>
</evidence>
<evidence type="ECO:0000256" key="1">
    <source>
        <dbReference type="ARBA" id="ARBA00000847"/>
    </source>
</evidence>
<keyword evidence="5 9" id="KW-0378">Hydrolase</keyword>
<evidence type="ECO:0000256" key="2">
    <source>
        <dbReference type="ARBA" id="ARBA00001946"/>
    </source>
</evidence>
<dbReference type="Pfam" id="PF00293">
    <property type="entry name" value="NUDIX"/>
    <property type="match status" value="1"/>
</dbReference>
<dbReference type="PANTHER" id="PTHR11839:SF18">
    <property type="entry name" value="NUDIX HYDROLASE DOMAIN-CONTAINING PROTEIN"/>
    <property type="match status" value="1"/>
</dbReference>
<feature type="domain" description="Nudix hydrolase" evidence="8">
    <location>
        <begin position="48"/>
        <end position="176"/>
    </location>
</feature>
<dbReference type="InterPro" id="IPR000086">
    <property type="entry name" value="NUDIX_hydrolase_dom"/>
</dbReference>
<evidence type="ECO:0000256" key="5">
    <source>
        <dbReference type="ARBA" id="ARBA00022801"/>
    </source>
</evidence>
<dbReference type="GO" id="GO:0006753">
    <property type="term" value="P:nucleoside phosphate metabolic process"/>
    <property type="evidence" value="ECO:0007669"/>
    <property type="project" value="TreeGrafter"/>
</dbReference>
<dbReference type="GO" id="GO:0019693">
    <property type="term" value="P:ribose phosphate metabolic process"/>
    <property type="evidence" value="ECO:0007669"/>
    <property type="project" value="TreeGrafter"/>
</dbReference>